<keyword evidence="4" id="KW-1185">Reference proteome</keyword>
<feature type="transmembrane region" description="Helical" evidence="1">
    <location>
        <begin position="110"/>
        <end position="134"/>
    </location>
</feature>
<evidence type="ECO:0000256" key="2">
    <source>
        <dbReference type="SAM" id="SignalP"/>
    </source>
</evidence>
<keyword evidence="1" id="KW-0812">Transmembrane</keyword>
<dbReference type="GO" id="GO:0030866">
    <property type="term" value="P:cortical actin cytoskeleton organization"/>
    <property type="evidence" value="ECO:0007669"/>
    <property type="project" value="TreeGrafter"/>
</dbReference>
<dbReference type="AlphaFoldDB" id="A0A1Y2ESS0"/>
<keyword evidence="1" id="KW-1133">Transmembrane helix</keyword>
<name>A0A1Y2ESS0_PROLT</name>
<evidence type="ECO:0000313" key="3">
    <source>
        <dbReference type="EMBL" id="ORY74613.1"/>
    </source>
</evidence>
<feature type="transmembrane region" description="Helical" evidence="1">
    <location>
        <begin position="185"/>
        <end position="208"/>
    </location>
</feature>
<dbReference type="OrthoDB" id="5419460at2759"/>
<dbReference type="GeneID" id="63783998"/>
<feature type="transmembrane region" description="Helical" evidence="1">
    <location>
        <begin position="141"/>
        <end position="165"/>
    </location>
</feature>
<keyword evidence="2" id="KW-0732">Signal</keyword>
<dbReference type="GO" id="GO:0006897">
    <property type="term" value="P:endocytosis"/>
    <property type="evidence" value="ECO:0007669"/>
    <property type="project" value="TreeGrafter"/>
</dbReference>
<dbReference type="PANTHER" id="PTHR36414">
    <property type="entry name" value="PROTEIN SUR7"/>
    <property type="match status" value="1"/>
</dbReference>
<feature type="signal peptide" evidence="2">
    <location>
        <begin position="1"/>
        <end position="25"/>
    </location>
</feature>
<feature type="non-terminal residue" evidence="3">
    <location>
        <position position="218"/>
    </location>
</feature>
<dbReference type="GO" id="GO:0045121">
    <property type="term" value="C:membrane raft"/>
    <property type="evidence" value="ECO:0007669"/>
    <property type="project" value="TreeGrafter"/>
</dbReference>
<protein>
    <submittedName>
        <fullName evidence="3">Actin cortical patch SUR7/pH-response regulator pali</fullName>
    </submittedName>
</protein>
<gene>
    <name evidence="3" type="ORF">BCR37DRAFT_341456</name>
</gene>
<organism evidence="3 4">
    <name type="scientific">Protomyces lactucae-debilis</name>
    <dbReference type="NCBI Taxonomy" id="2754530"/>
    <lineage>
        <taxon>Eukaryota</taxon>
        <taxon>Fungi</taxon>
        <taxon>Dikarya</taxon>
        <taxon>Ascomycota</taxon>
        <taxon>Taphrinomycotina</taxon>
        <taxon>Taphrinomycetes</taxon>
        <taxon>Taphrinales</taxon>
        <taxon>Protomycetaceae</taxon>
        <taxon>Protomyces</taxon>
    </lineage>
</organism>
<dbReference type="GO" id="GO:0005938">
    <property type="term" value="C:cell cortex"/>
    <property type="evidence" value="ECO:0007669"/>
    <property type="project" value="TreeGrafter"/>
</dbReference>
<feature type="chain" id="PRO_5012960246" evidence="2">
    <location>
        <begin position="26"/>
        <end position="218"/>
    </location>
</feature>
<accession>A0A1Y2ESS0</accession>
<evidence type="ECO:0000256" key="1">
    <source>
        <dbReference type="SAM" id="Phobius"/>
    </source>
</evidence>
<dbReference type="PANTHER" id="PTHR36414:SF1">
    <property type="entry name" value="PROTEIN SUR7"/>
    <property type="match status" value="1"/>
</dbReference>
<reference evidence="3 4" key="1">
    <citation type="submission" date="2016-07" db="EMBL/GenBank/DDBJ databases">
        <title>Pervasive Adenine N6-methylation of Active Genes in Fungi.</title>
        <authorList>
            <consortium name="DOE Joint Genome Institute"/>
            <person name="Mondo S.J."/>
            <person name="Dannebaum R.O."/>
            <person name="Kuo R.C."/>
            <person name="Labutti K."/>
            <person name="Haridas S."/>
            <person name="Kuo A."/>
            <person name="Salamov A."/>
            <person name="Ahrendt S.R."/>
            <person name="Lipzen A."/>
            <person name="Sullivan W."/>
            <person name="Andreopoulos W.B."/>
            <person name="Clum A."/>
            <person name="Lindquist E."/>
            <person name="Daum C."/>
            <person name="Ramamoorthy G.K."/>
            <person name="Gryganskyi A."/>
            <person name="Culley D."/>
            <person name="Magnuson J.K."/>
            <person name="James T.Y."/>
            <person name="O'Malley M.A."/>
            <person name="Stajich J.E."/>
            <person name="Spatafora J.W."/>
            <person name="Visel A."/>
            <person name="Grigoriev I.V."/>
        </authorList>
    </citation>
    <scope>NUCLEOTIDE SEQUENCE [LARGE SCALE GENOMIC DNA]</scope>
    <source>
        <strain evidence="3 4">12-1054</strain>
    </source>
</reference>
<dbReference type="EMBL" id="MCFI01000029">
    <property type="protein sequence ID" value="ORY74613.1"/>
    <property type="molecule type" value="Genomic_DNA"/>
</dbReference>
<dbReference type="Gene3D" id="1.20.140.150">
    <property type="match status" value="1"/>
</dbReference>
<comment type="caution">
    <text evidence="3">The sequence shown here is derived from an EMBL/GenBank/DDBJ whole genome shotgun (WGS) entry which is preliminary data.</text>
</comment>
<dbReference type="InterPro" id="IPR009571">
    <property type="entry name" value="SUR7/Rim9-like_fungi"/>
</dbReference>
<proteinExistence type="predicted"/>
<dbReference type="GO" id="GO:0031505">
    <property type="term" value="P:fungal-type cell wall organization"/>
    <property type="evidence" value="ECO:0007669"/>
    <property type="project" value="TreeGrafter"/>
</dbReference>
<dbReference type="Proteomes" id="UP000193685">
    <property type="component" value="Unassembled WGS sequence"/>
</dbReference>
<sequence>LFSIVPIILLLGAMLLLLFTVLAGARTGSPLDKFYFLQAQLSADGLSSPSGFLRWTTWNICGQENGNNVNCGKIQAAHPFAPARQLTNASPSLPTAITSNDTQSYITSRAFFAFLLMGLFFTFVALLASLVGCLGRLGGFIGLLTAFVAFIFDGIAAALMTVVYIRGRSRFRDAGIPADVGVKLFAFMWTATAICLICAVLFAVAACIPSDKPRRTKR</sequence>
<keyword evidence="1" id="KW-0472">Membrane</keyword>
<evidence type="ECO:0000313" key="4">
    <source>
        <dbReference type="Proteomes" id="UP000193685"/>
    </source>
</evidence>
<dbReference type="Pfam" id="PF06687">
    <property type="entry name" value="SUR7"/>
    <property type="match status" value="1"/>
</dbReference>
<dbReference type="GO" id="GO:0005886">
    <property type="term" value="C:plasma membrane"/>
    <property type="evidence" value="ECO:0007669"/>
    <property type="project" value="InterPro"/>
</dbReference>
<dbReference type="OMA" id="FPFHIIA"/>
<feature type="non-terminal residue" evidence="3">
    <location>
        <position position="1"/>
    </location>
</feature>
<dbReference type="STRING" id="56484.A0A1Y2ESS0"/>
<dbReference type="RefSeq" id="XP_040722087.1">
    <property type="nucleotide sequence ID" value="XM_040867399.1"/>
</dbReference>
<dbReference type="GO" id="GO:0032185">
    <property type="term" value="P:septin cytoskeleton organization"/>
    <property type="evidence" value="ECO:0007669"/>
    <property type="project" value="TreeGrafter"/>
</dbReference>